<name>A0A8S0YZ04_ARCPL</name>
<sequence length="96" mass="10994">MRYLSQLITSHNTIIKKKYEKARRSVTAPQNVTQSTPVPLSVIVNEMPAKLLKAFLDLYPDVPPFNWFYHGITKFYYLTTTTTTTTTTKAPPATKR</sequence>
<reference evidence="1 2" key="1">
    <citation type="submission" date="2020-04" db="EMBL/GenBank/DDBJ databases">
        <authorList>
            <person name="Wallbank WR R."/>
            <person name="Pardo Diaz C."/>
            <person name="Kozak K."/>
            <person name="Martin S."/>
            <person name="Jiggins C."/>
            <person name="Moest M."/>
            <person name="Warren A I."/>
            <person name="Byers J.R.P. K."/>
            <person name="Montejo-Kovacevich G."/>
            <person name="Yen C E."/>
        </authorList>
    </citation>
    <scope>NUCLEOTIDE SEQUENCE [LARGE SCALE GENOMIC DNA]</scope>
</reference>
<dbReference type="OrthoDB" id="10423586at2759"/>
<protein>
    <submittedName>
        <fullName evidence="1">Uncharacterized protein</fullName>
    </submittedName>
</protein>
<comment type="caution">
    <text evidence="1">The sequence shown here is derived from an EMBL/GenBank/DDBJ whole genome shotgun (WGS) entry which is preliminary data.</text>
</comment>
<gene>
    <name evidence="1" type="ORF">APLA_LOCUS2438</name>
</gene>
<dbReference type="EMBL" id="CADEBC010000205">
    <property type="protein sequence ID" value="CAB3225265.1"/>
    <property type="molecule type" value="Genomic_DNA"/>
</dbReference>
<evidence type="ECO:0000313" key="2">
    <source>
        <dbReference type="Proteomes" id="UP000494106"/>
    </source>
</evidence>
<keyword evidence="2" id="KW-1185">Reference proteome</keyword>
<organism evidence="1 2">
    <name type="scientific">Arctia plantaginis</name>
    <name type="common">Wood tiger moth</name>
    <name type="synonym">Phalaena plantaginis</name>
    <dbReference type="NCBI Taxonomy" id="874455"/>
    <lineage>
        <taxon>Eukaryota</taxon>
        <taxon>Metazoa</taxon>
        <taxon>Ecdysozoa</taxon>
        <taxon>Arthropoda</taxon>
        <taxon>Hexapoda</taxon>
        <taxon>Insecta</taxon>
        <taxon>Pterygota</taxon>
        <taxon>Neoptera</taxon>
        <taxon>Endopterygota</taxon>
        <taxon>Lepidoptera</taxon>
        <taxon>Glossata</taxon>
        <taxon>Ditrysia</taxon>
        <taxon>Noctuoidea</taxon>
        <taxon>Erebidae</taxon>
        <taxon>Arctiinae</taxon>
        <taxon>Arctia</taxon>
    </lineage>
</organism>
<proteinExistence type="predicted"/>
<accession>A0A8S0YZ04</accession>
<evidence type="ECO:0000313" key="1">
    <source>
        <dbReference type="EMBL" id="CAB3225265.1"/>
    </source>
</evidence>
<dbReference type="Proteomes" id="UP000494106">
    <property type="component" value="Unassembled WGS sequence"/>
</dbReference>
<dbReference type="AlphaFoldDB" id="A0A8S0YZ04"/>